<name>A0ACC2XGG6_9TREE</name>
<keyword evidence="2" id="KW-1185">Reference proteome</keyword>
<comment type="caution">
    <text evidence="1">The sequence shown here is derived from an EMBL/GenBank/DDBJ whole genome shotgun (WGS) entry which is preliminary data.</text>
</comment>
<gene>
    <name evidence="1" type="ORF">QFC24_004061</name>
</gene>
<dbReference type="Proteomes" id="UP001234202">
    <property type="component" value="Unassembled WGS sequence"/>
</dbReference>
<organism evidence="1 2">
    <name type="scientific">Naganishia onofrii</name>
    <dbReference type="NCBI Taxonomy" id="1851511"/>
    <lineage>
        <taxon>Eukaryota</taxon>
        <taxon>Fungi</taxon>
        <taxon>Dikarya</taxon>
        <taxon>Basidiomycota</taxon>
        <taxon>Agaricomycotina</taxon>
        <taxon>Tremellomycetes</taxon>
        <taxon>Filobasidiales</taxon>
        <taxon>Filobasidiaceae</taxon>
        <taxon>Naganishia</taxon>
    </lineage>
</organism>
<protein>
    <submittedName>
        <fullName evidence="1">Uncharacterized protein</fullName>
    </submittedName>
</protein>
<dbReference type="EMBL" id="JASBWV010000013">
    <property type="protein sequence ID" value="KAJ9123022.1"/>
    <property type="molecule type" value="Genomic_DNA"/>
</dbReference>
<accession>A0ACC2XGG6</accession>
<sequence>MFELNDMWEVLLLCQFHDTMSGSGIAMIHEDQRQKYRAILIKANNLLEEAYKILYAGSTEVTSSKKVSFIENLVAINPTPGIPRREVIPVCLKSTPGLRSVCAQVNAKKTQGYIIAETARSNPLTAAITGLFGDSPPASAQQIASDVFTLQNSTLDMTIKEGRITSIYDRVADRELIAEGMTGGFVIYRDHPRSWDAWEVDISHLETRKPLKFSDVRVLESGPVRATLACDVDDGSSKITVQVSGYPILCVFYAFSCFLFP</sequence>
<reference evidence="1" key="1">
    <citation type="submission" date="2023-04" db="EMBL/GenBank/DDBJ databases">
        <title>Draft Genome sequencing of Naganishia species isolated from polar environments using Oxford Nanopore Technology.</title>
        <authorList>
            <person name="Leo P."/>
            <person name="Venkateswaran K."/>
        </authorList>
    </citation>
    <scope>NUCLEOTIDE SEQUENCE</scope>
    <source>
        <strain evidence="1">DBVPG 5303</strain>
    </source>
</reference>
<evidence type="ECO:0000313" key="1">
    <source>
        <dbReference type="EMBL" id="KAJ9123022.1"/>
    </source>
</evidence>
<proteinExistence type="predicted"/>
<evidence type="ECO:0000313" key="2">
    <source>
        <dbReference type="Proteomes" id="UP001234202"/>
    </source>
</evidence>